<dbReference type="InterPro" id="IPR002762">
    <property type="entry name" value="CbiX-like"/>
</dbReference>
<dbReference type="PANTHER" id="PTHR33542:SF3">
    <property type="entry name" value="SIROHYDROCHLORIN FERROCHELATASE, CHLOROPLASTIC"/>
    <property type="match status" value="1"/>
</dbReference>
<dbReference type="Gene3D" id="3.40.50.1400">
    <property type="match status" value="2"/>
</dbReference>
<sequence length="346" mass="39050">MEAVLFVGHGSKDSAGNNEVRAIIEAIRGRLDVPIVETCFLEFEPPGLISGMEACVRQGATRVGVVPIMLFTAGHAKIHIPAAIDDMKLKYPDVVFEYGRPIGVHELVLTILQERMNEGGYARQGEQSLGGADGRSRSDVAVLVIGRGSSDPDANSDLFKMSRLLWERLDVKLVETAFIGVTAPLMDEGVERCLKLGAKHVYVLPYFLFTGVLIKRMEQFVEDLRVQYPEHAFTLAPYFGFHPMLQEVLRERAIEALRGEAKMNCATCQYRLAAMEHIDHHHHHDHEHGHDHHHHHHHDHSHGHDHHHHHDHSHEHSHGHDHHDHSGEDDHEHKPAEKVLIQAVKP</sequence>
<evidence type="ECO:0000313" key="5">
    <source>
        <dbReference type="Proteomes" id="UP000249522"/>
    </source>
</evidence>
<proteinExistence type="predicted"/>
<dbReference type="RefSeq" id="WP_111146424.1">
    <property type="nucleotide sequence ID" value="NZ_QKRB01000042.1"/>
</dbReference>
<dbReference type="CDD" id="cd03416">
    <property type="entry name" value="CbiX_SirB_N"/>
    <property type="match status" value="1"/>
</dbReference>
<dbReference type="SUPFAM" id="SSF53800">
    <property type="entry name" value="Chelatase"/>
    <property type="match status" value="1"/>
</dbReference>
<feature type="region of interest" description="Disordered" evidence="3">
    <location>
        <begin position="282"/>
        <end position="334"/>
    </location>
</feature>
<dbReference type="CDD" id="cd03414">
    <property type="entry name" value="CbiX_SirB_C"/>
    <property type="match status" value="1"/>
</dbReference>
<keyword evidence="2" id="KW-0456">Lyase</keyword>
<dbReference type="Proteomes" id="UP000249522">
    <property type="component" value="Unassembled WGS sequence"/>
</dbReference>
<evidence type="ECO:0000256" key="2">
    <source>
        <dbReference type="ARBA" id="ARBA00023239"/>
    </source>
</evidence>
<protein>
    <submittedName>
        <fullName evidence="4">Sirohydrochlorin chelatase</fullName>
    </submittedName>
</protein>
<dbReference type="GO" id="GO:0046872">
    <property type="term" value="F:metal ion binding"/>
    <property type="evidence" value="ECO:0007669"/>
    <property type="project" value="UniProtKB-KW"/>
</dbReference>
<reference evidence="4 5" key="1">
    <citation type="submission" date="2018-06" db="EMBL/GenBank/DDBJ databases">
        <title>Paenibacillus imtechensis sp. nov.</title>
        <authorList>
            <person name="Pinnaka A.K."/>
            <person name="Singh H."/>
            <person name="Kaur M."/>
        </authorList>
    </citation>
    <scope>NUCLEOTIDE SEQUENCE [LARGE SCALE GENOMIC DNA]</scope>
    <source>
        <strain evidence="4 5">SMB1</strain>
    </source>
</reference>
<dbReference type="EMBL" id="QKRB01000042">
    <property type="protein sequence ID" value="PZD96136.1"/>
    <property type="molecule type" value="Genomic_DNA"/>
</dbReference>
<dbReference type="OrthoDB" id="9797895at2"/>
<keyword evidence="1" id="KW-0479">Metal-binding</keyword>
<organism evidence="4 5">
    <name type="scientific">Paenibacillus sambharensis</name>
    <dbReference type="NCBI Taxonomy" id="1803190"/>
    <lineage>
        <taxon>Bacteria</taxon>
        <taxon>Bacillati</taxon>
        <taxon>Bacillota</taxon>
        <taxon>Bacilli</taxon>
        <taxon>Bacillales</taxon>
        <taxon>Paenibacillaceae</taxon>
        <taxon>Paenibacillus</taxon>
    </lineage>
</organism>
<feature type="compositionally biased region" description="Basic and acidic residues" evidence="3">
    <location>
        <begin position="312"/>
        <end position="334"/>
    </location>
</feature>
<dbReference type="Pfam" id="PF01903">
    <property type="entry name" value="CbiX"/>
    <property type="match status" value="2"/>
</dbReference>
<dbReference type="PANTHER" id="PTHR33542">
    <property type="entry name" value="SIROHYDROCHLORIN FERROCHELATASE, CHLOROPLASTIC"/>
    <property type="match status" value="1"/>
</dbReference>
<evidence type="ECO:0000313" key="4">
    <source>
        <dbReference type="EMBL" id="PZD96136.1"/>
    </source>
</evidence>
<dbReference type="AlphaFoldDB" id="A0A2W1LA88"/>
<dbReference type="InterPro" id="IPR050963">
    <property type="entry name" value="Sirohydro_Cobaltochel/CbiX"/>
</dbReference>
<keyword evidence="5" id="KW-1185">Reference proteome</keyword>
<gene>
    <name evidence="4" type="ORF">DNH61_09505</name>
</gene>
<evidence type="ECO:0000256" key="3">
    <source>
        <dbReference type="SAM" id="MobiDB-lite"/>
    </source>
</evidence>
<name>A0A2W1LA88_9BACL</name>
<evidence type="ECO:0000256" key="1">
    <source>
        <dbReference type="ARBA" id="ARBA00022723"/>
    </source>
</evidence>
<feature type="compositionally biased region" description="Basic residues" evidence="3">
    <location>
        <begin position="282"/>
        <end position="311"/>
    </location>
</feature>
<dbReference type="GO" id="GO:0016829">
    <property type="term" value="F:lyase activity"/>
    <property type="evidence" value="ECO:0007669"/>
    <property type="project" value="UniProtKB-KW"/>
</dbReference>
<accession>A0A2W1LA88</accession>
<comment type="caution">
    <text evidence="4">The sequence shown here is derived from an EMBL/GenBank/DDBJ whole genome shotgun (WGS) entry which is preliminary data.</text>
</comment>